<dbReference type="EMBL" id="BAABBF010000005">
    <property type="protein sequence ID" value="GAA3714330.1"/>
    <property type="molecule type" value="Genomic_DNA"/>
</dbReference>
<gene>
    <name evidence="1" type="ORF">GCM10022268_23880</name>
</gene>
<protein>
    <submittedName>
        <fullName evidence="1">Uncharacterized protein</fullName>
    </submittedName>
</protein>
<evidence type="ECO:0000313" key="2">
    <source>
        <dbReference type="Proteomes" id="UP001500523"/>
    </source>
</evidence>
<comment type="caution">
    <text evidence="1">The sequence shown here is derived from an EMBL/GenBank/DDBJ whole genome shotgun (WGS) entry which is preliminary data.</text>
</comment>
<organism evidence="1 2">
    <name type="scientific">Sphingomonas cynarae</name>
    <dbReference type="NCBI Taxonomy" id="930197"/>
    <lineage>
        <taxon>Bacteria</taxon>
        <taxon>Pseudomonadati</taxon>
        <taxon>Pseudomonadota</taxon>
        <taxon>Alphaproteobacteria</taxon>
        <taxon>Sphingomonadales</taxon>
        <taxon>Sphingomonadaceae</taxon>
        <taxon>Sphingomonas</taxon>
    </lineage>
</organism>
<dbReference type="Proteomes" id="UP001500523">
    <property type="component" value="Unassembled WGS sequence"/>
</dbReference>
<sequence length="63" mass="6826">MADPRNWSTIFPLPPHLAALQMLVNRCSSPEARKELIVTAGACEAIGRTEGFVMVTANQLETA</sequence>
<evidence type="ECO:0000313" key="1">
    <source>
        <dbReference type="EMBL" id="GAA3714330.1"/>
    </source>
</evidence>
<name>A0ABP7E7A0_9SPHN</name>
<reference evidence="2" key="1">
    <citation type="journal article" date="2019" name="Int. J. Syst. Evol. Microbiol.">
        <title>The Global Catalogue of Microorganisms (GCM) 10K type strain sequencing project: providing services to taxonomists for standard genome sequencing and annotation.</title>
        <authorList>
            <consortium name="The Broad Institute Genomics Platform"/>
            <consortium name="The Broad Institute Genome Sequencing Center for Infectious Disease"/>
            <person name="Wu L."/>
            <person name="Ma J."/>
        </authorList>
    </citation>
    <scope>NUCLEOTIDE SEQUENCE [LARGE SCALE GENOMIC DNA]</scope>
    <source>
        <strain evidence="2">JCM 17498</strain>
    </source>
</reference>
<proteinExistence type="predicted"/>
<accession>A0ABP7E7A0</accession>
<keyword evidence="2" id="KW-1185">Reference proteome</keyword>
<dbReference type="RefSeq" id="WP_344693621.1">
    <property type="nucleotide sequence ID" value="NZ_BAABBF010000005.1"/>
</dbReference>